<dbReference type="Gene3D" id="2.80.10.50">
    <property type="match status" value="1"/>
</dbReference>
<dbReference type="RefSeq" id="WP_307244229.1">
    <property type="nucleotide sequence ID" value="NZ_JAUSQZ010000001.1"/>
</dbReference>
<gene>
    <name evidence="3" type="ORF">J2S57_003512</name>
</gene>
<organism evidence="3 4">
    <name type="scientific">Kineosporia succinea</name>
    <dbReference type="NCBI Taxonomy" id="84632"/>
    <lineage>
        <taxon>Bacteria</taxon>
        <taxon>Bacillati</taxon>
        <taxon>Actinomycetota</taxon>
        <taxon>Actinomycetes</taxon>
        <taxon>Kineosporiales</taxon>
        <taxon>Kineosporiaceae</taxon>
        <taxon>Kineosporia</taxon>
    </lineage>
</organism>
<feature type="compositionally biased region" description="Low complexity" evidence="1">
    <location>
        <begin position="22"/>
        <end position="32"/>
    </location>
</feature>
<dbReference type="SMART" id="SM00458">
    <property type="entry name" value="RICIN"/>
    <property type="match status" value="1"/>
</dbReference>
<reference evidence="3 4" key="1">
    <citation type="submission" date="2023-07" db="EMBL/GenBank/DDBJ databases">
        <title>Sequencing the genomes of 1000 actinobacteria strains.</title>
        <authorList>
            <person name="Klenk H.-P."/>
        </authorList>
    </citation>
    <scope>NUCLEOTIDE SEQUENCE [LARGE SCALE GENOMIC DNA]</scope>
    <source>
        <strain evidence="3 4">DSM 44388</strain>
    </source>
</reference>
<dbReference type="CDD" id="cd00161">
    <property type="entry name" value="beta-trefoil_Ricin-like"/>
    <property type="match status" value="1"/>
</dbReference>
<sequence length="298" mass="30244">MSGEDRTERERGFLDSGKGPATGRRPGVGVPTRGLRGVAVISGSLAVVAGVVLGGMVAIDAVGGGPGGGGAQDASLAASDLQSTVAPPTAGATAGPESARETEPVKPTETKDPVRTKTVTRTVGVTASPKGGKPAVSASAGPRRKAPGPVVRAAGLIKNLKTGLCVDLPGTGAAGENVLVTQYTCTYGSGDNQEYELLLQPDGTFAIRNVKSHWCLDVNGSGAAESGIVVNTHTCLLGDGDNQMFTKQKQGGGFYLKNVKSGLCLDVSDEGDGNLAADQQLRLLTCSPDDDHVWTFSS</sequence>
<feature type="compositionally biased region" description="Basic and acidic residues" evidence="1">
    <location>
        <begin position="1"/>
        <end position="13"/>
    </location>
</feature>
<dbReference type="InterPro" id="IPR000772">
    <property type="entry name" value="Ricin_B_lectin"/>
</dbReference>
<accession>A0ABT9P508</accession>
<evidence type="ECO:0000256" key="1">
    <source>
        <dbReference type="SAM" id="MobiDB-lite"/>
    </source>
</evidence>
<feature type="domain" description="Ricin B lectin" evidence="2">
    <location>
        <begin position="152"/>
        <end position="297"/>
    </location>
</feature>
<dbReference type="InterPro" id="IPR035992">
    <property type="entry name" value="Ricin_B-like_lectins"/>
</dbReference>
<keyword evidence="4" id="KW-1185">Reference proteome</keyword>
<feature type="compositionally biased region" description="Low complexity" evidence="1">
    <location>
        <begin position="86"/>
        <end position="96"/>
    </location>
</feature>
<dbReference type="Proteomes" id="UP001235712">
    <property type="component" value="Unassembled WGS sequence"/>
</dbReference>
<dbReference type="PROSITE" id="PS50231">
    <property type="entry name" value="RICIN_B_LECTIN"/>
    <property type="match status" value="1"/>
</dbReference>
<feature type="compositionally biased region" description="Basic and acidic residues" evidence="1">
    <location>
        <begin position="98"/>
        <end position="115"/>
    </location>
</feature>
<dbReference type="EMBL" id="JAUSQZ010000001">
    <property type="protein sequence ID" value="MDP9827763.1"/>
    <property type="molecule type" value="Genomic_DNA"/>
</dbReference>
<evidence type="ECO:0000259" key="2">
    <source>
        <dbReference type="SMART" id="SM00458"/>
    </source>
</evidence>
<feature type="compositionally biased region" description="Low complexity" evidence="1">
    <location>
        <begin position="116"/>
        <end position="126"/>
    </location>
</feature>
<protein>
    <recommendedName>
        <fullName evidence="2">Ricin B lectin domain-containing protein</fullName>
    </recommendedName>
</protein>
<feature type="region of interest" description="Disordered" evidence="1">
    <location>
        <begin position="66"/>
        <end position="148"/>
    </location>
</feature>
<comment type="caution">
    <text evidence="3">The sequence shown here is derived from an EMBL/GenBank/DDBJ whole genome shotgun (WGS) entry which is preliminary data.</text>
</comment>
<proteinExistence type="predicted"/>
<dbReference type="SUPFAM" id="SSF50370">
    <property type="entry name" value="Ricin B-like lectins"/>
    <property type="match status" value="1"/>
</dbReference>
<evidence type="ECO:0000313" key="3">
    <source>
        <dbReference type="EMBL" id="MDP9827763.1"/>
    </source>
</evidence>
<feature type="region of interest" description="Disordered" evidence="1">
    <location>
        <begin position="1"/>
        <end position="32"/>
    </location>
</feature>
<evidence type="ECO:0000313" key="4">
    <source>
        <dbReference type="Proteomes" id="UP001235712"/>
    </source>
</evidence>
<dbReference type="Pfam" id="PF00652">
    <property type="entry name" value="Ricin_B_lectin"/>
    <property type="match status" value="1"/>
</dbReference>
<name>A0ABT9P508_9ACTN</name>